<evidence type="ECO:0000313" key="7">
    <source>
        <dbReference type="Proteomes" id="UP000007110"/>
    </source>
</evidence>
<dbReference type="RefSeq" id="XP_785586.3">
    <property type="nucleotide sequence ID" value="XM_780493.5"/>
</dbReference>
<accession>A0A7M7TGN7</accession>
<keyword evidence="1 3" id="KW-0175">Coiled coil</keyword>
<dbReference type="PROSITE" id="PS50826">
    <property type="entry name" value="RUN"/>
    <property type="match status" value="1"/>
</dbReference>
<dbReference type="PANTHER" id="PTHR46251">
    <property type="entry name" value="RUN DOMAIN-CONTAINING 3 PROTEIN RUNDC3"/>
    <property type="match status" value="1"/>
</dbReference>
<proteinExistence type="inferred from homology"/>
<dbReference type="OrthoDB" id="10029904at2759"/>
<comment type="similarity">
    <text evidence="2">Belongs to the RUNDC3 family.</text>
</comment>
<name>A0A7M7TGN7_STRPU</name>
<dbReference type="InterPro" id="IPR004012">
    <property type="entry name" value="Run_dom"/>
</dbReference>
<dbReference type="InterPro" id="IPR047340">
    <property type="entry name" value="RUNDC3A_B"/>
</dbReference>
<organism evidence="6 7">
    <name type="scientific">Strongylocentrotus purpuratus</name>
    <name type="common">Purple sea urchin</name>
    <dbReference type="NCBI Taxonomy" id="7668"/>
    <lineage>
        <taxon>Eukaryota</taxon>
        <taxon>Metazoa</taxon>
        <taxon>Echinodermata</taxon>
        <taxon>Eleutherozoa</taxon>
        <taxon>Echinozoa</taxon>
        <taxon>Echinoidea</taxon>
        <taxon>Euechinoidea</taxon>
        <taxon>Echinacea</taxon>
        <taxon>Camarodonta</taxon>
        <taxon>Echinidea</taxon>
        <taxon>Strongylocentrotidae</taxon>
        <taxon>Strongylocentrotus</taxon>
    </lineage>
</organism>
<keyword evidence="7" id="KW-1185">Reference proteome</keyword>
<protein>
    <recommendedName>
        <fullName evidence="5">RUN domain-containing protein</fullName>
    </recommendedName>
</protein>
<dbReference type="InParanoid" id="A0A7M7TGN7"/>
<evidence type="ECO:0000256" key="4">
    <source>
        <dbReference type="SAM" id="MobiDB-lite"/>
    </source>
</evidence>
<dbReference type="OMA" id="KQWYDKS"/>
<reference evidence="7" key="1">
    <citation type="submission" date="2015-02" db="EMBL/GenBank/DDBJ databases">
        <title>Genome sequencing for Strongylocentrotus purpuratus.</title>
        <authorList>
            <person name="Murali S."/>
            <person name="Liu Y."/>
            <person name="Vee V."/>
            <person name="English A."/>
            <person name="Wang M."/>
            <person name="Skinner E."/>
            <person name="Han Y."/>
            <person name="Muzny D.M."/>
            <person name="Worley K.C."/>
            <person name="Gibbs R.A."/>
        </authorList>
    </citation>
    <scope>NUCLEOTIDE SEQUENCE</scope>
</reference>
<evidence type="ECO:0000256" key="3">
    <source>
        <dbReference type="SAM" id="Coils"/>
    </source>
</evidence>
<feature type="compositionally biased region" description="Low complexity" evidence="4">
    <location>
        <begin position="346"/>
        <end position="363"/>
    </location>
</feature>
<dbReference type="PANTHER" id="PTHR46251:SF3">
    <property type="entry name" value="RUN DOMAIN-CONTAINING PROTEIN"/>
    <property type="match status" value="1"/>
</dbReference>
<dbReference type="SMART" id="SM00593">
    <property type="entry name" value="RUN"/>
    <property type="match status" value="1"/>
</dbReference>
<dbReference type="EnsemblMetazoa" id="XM_780493">
    <property type="protein sequence ID" value="XP_785586"/>
    <property type="gene ID" value="LOC580435"/>
</dbReference>
<dbReference type="FunCoup" id="A0A7M7TGN7">
    <property type="interactions" value="572"/>
</dbReference>
<feature type="domain" description="RUN" evidence="5">
    <location>
        <begin position="44"/>
        <end position="176"/>
    </location>
</feature>
<dbReference type="Proteomes" id="UP000007110">
    <property type="component" value="Unassembled WGS sequence"/>
</dbReference>
<dbReference type="GeneID" id="580435"/>
<dbReference type="InterPro" id="IPR037213">
    <property type="entry name" value="Run_dom_sf"/>
</dbReference>
<evidence type="ECO:0000256" key="2">
    <source>
        <dbReference type="ARBA" id="ARBA00034727"/>
    </source>
</evidence>
<sequence length="451" mass="50450">MSLTTKKRMDEIKRQMSIHRQNLLCVSRLSIKALIAQSQYQAIDDSCSEFKNFATIMEHILSHRLKGQLTWFGLEESRDFWHFIRVVCGNTHDGCINNVAHMESVRSSKAKGRAWLRIALMEKKLGDHLATALQNDKALRAFYGEGAFLRSEEALILVQSLQILNSLDFSCCVKEEKLETGVASVIDYAQFLKFQLSDDDHQEALMKDQQLFAPSRSPRGDGSSMDEKLSQLQNQYRVASAQKNYMEETANQKEQHLIESRKKIQTLENMVIQLQEQVASLKEAQLMSRRELEEHLIAGHWPLQERIRPSAERTDQDEIALDSISSQLSPGLSPLDQSSIQSFDPSSVHQRSISPVSSSSGISTAEGAVDPRTVPYTIPRFARKEKEETPSLIALAGSFTSQLSAMSVRSNETNSSGISENQPVILARNLSPDSLSAVSFTSASEASPMLT</sequence>
<reference evidence="6" key="2">
    <citation type="submission" date="2021-01" db="UniProtKB">
        <authorList>
            <consortium name="EnsemblMetazoa"/>
        </authorList>
    </citation>
    <scope>IDENTIFICATION</scope>
</reference>
<feature type="compositionally biased region" description="Polar residues" evidence="4">
    <location>
        <begin position="326"/>
        <end position="345"/>
    </location>
</feature>
<dbReference type="Pfam" id="PF02759">
    <property type="entry name" value="RUN"/>
    <property type="match status" value="1"/>
</dbReference>
<evidence type="ECO:0000259" key="5">
    <source>
        <dbReference type="PROSITE" id="PS50826"/>
    </source>
</evidence>
<evidence type="ECO:0000313" key="6">
    <source>
        <dbReference type="EnsemblMetazoa" id="XP_785586"/>
    </source>
</evidence>
<feature type="region of interest" description="Disordered" evidence="4">
    <location>
        <begin position="326"/>
        <end position="370"/>
    </location>
</feature>
<dbReference type="KEGG" id="spu:580435"/>
<dbReference type="AlphaFoldDB" id="A0A7M7TGN7"/>
<dbReference type="Gene3D" id="1.20.58.900">
    <property type="match status" value="1"/>
</dbReference>
<evidence type="ECO:0000256" key="1">
    <source>
        <dbReference type="ARBA" id="ARBA00023054"/>
    </source>
</evidence>
<feature type="coiled-coil region" evidence="3">
    <location>
        <begin position="229"/>
        <end position="284"/>
    </location>
</feature>
<dbReference type="SUPFAM" id="SSF140741">
    <property type="entry name" value="RUN domain-like"/>
    <property type="match status" value="1"/>
</dbReference>